<dbReference type="InterPro" id="IPR016032">
    <property type="entry name" value="Sig_transdc_resp-reg_C-effctor"/>
</dbReference>
<reference evidence="5" key="1">
    <citation type="submission" date="2021-01" db="EMBL/GenBank/DDBJ databases">
        <title>Whole genome shotgun sequence of Cellulomonas chitinilytica NBRC 110799.</title>
        <authorList>
            <person name="Komaki H."/>
            <person name="Tamura T."/>
        </authorList>
    </citation>
    <scope>NUCLEOTIDE SEQUENCE</scope>
    <source>
        <strain evidence="5">NBRC 110799</strain>
    </source>
</reference>
<dbReference type="GO" id="GO:0003677">
    <property type="term" value="F:DNA binding"/>
    <property type="evidence" value="ECO:0007669"/>
    <property type="project" value="UniProtKB-KW"/>
</dbReference>
<sequence>MSPLIRYAAHSGAGEDGIHAQPEDMMTMLETTGTVGTVTEALTRRERVVLAELAEDVTLEEIATRLFVTRNTVKSQVRSVYRKIGVSTRSEAVAWAVAHGIR</sequence>
<dbReference type="SUPFAM" id="SSF46894">
    <property type="entry name" value="C-terminal effector domain of the bipartite response regulators"/>
    <property type="match status" value="1"/>
</dbReference>
<organism evidence="5 6">
    <name type="scientific">Cellulomonas chitinilytica</name>
    <dbReference type="NCBI Taxonomy" id="398759"/>
    <lineage>
        <taxon>Bacteria</taxon>
        <taxon>Bacillati</taxon>
        <taxon>Actinomycetota</taxon>
        <taxon>Actinomycetes</taxon>
        <taxon>Micrococcales</taxon>
        <taxon>Cellulomonadaceae</taxon>
        <taxon>Cellulomonas</taxon>
    </lineage>
</organism>
<dbReference type="Proteomes" id="UP000632740">
    <property type="component" value="Unassembled WGS sequence"/>
</dbReference>
<dbReference type="PRINTS" id="PR00038">
    <property type="entry name" value="HTHLUXR"/>
</dbReference>
<dbReference type="PANTHER" id="PTHR44688:SF16">
    <property type="entry name" value="DNA-BINDING TRANSCRIPTIONAL ACTIVATOR DEVR_DOSR"/>
    <property type="match status" value="1"/>
</dbReference>
<keyword evidence="3" id="KW-0804">Transcription</keyword>
<dbReference type="PANTHER" id="PTHR44688">
    <property type="entry name" value="DNA-BINDING TRANSCRIPTIONAL ACTIVATOR DEVR_DOSR"/>
    <property type="match status" value="1"/>
</dbReference>
<name>A0A919P384_9CELL</name>
<dbReference type="InterPro" id="IPR036388">
    <property type="entry name" value="WH-like_DNA-bd_sf"/>
</dbReference>
<dbReference type="Pfam" id="PF00196">
    <property type="entry name" value="GerE"/>
    <property type="match status" value="1"/>
</dbReference>
<accession>A0A919P384</accession>
<keyword evidence="6" id="KW-1185">Reference proteome</keyword>
<dbReference type="GO" id="GO:0006355">
    <property type="term" value="P:regulation of DNA-templated transcription"/>
    <property type="evidence" value="ECO:0007669"/>
    <property type="project" value="InterPro"/>
</dbReference>
<evidence type="ECO:0000313" key="6">
    <source>
        <dbReference type="Proteomes" id="UP000632740"/>
    </source>
</evidence>
<dbReference type="CDD" id="cd06170">
    <property type="entry name" value="LuxR_C_like"/>
    <property type="match status" value="1"/>
</dbReference>
<dbReference type="EMBL" id="BONK01000004">
    <property type="protein sequence ID" value="GIG20821.1"/>
    <property type="molecule type" value="Genomic_DNA"/>
</dbReference>
<proteinExistence type="predicted"/>
<evidence type="ECO:0000259" key="4">
    <source>
        <dbReference type="PROSITE" id="PS50043"/>
    </source>
</evidence>
<evidence type="ECO:0000256" key="2">
    <source>
        <dbReference type="ARBA" id="ARBA00023125"/>
    </source>
</evidence>
<comment type="caution">
    <text evidence="5">The sequence shown here is derived from an EMBL/GenBank/DDBJ whole genome shotgun (WGS) entry which is preliminary data.</text>
</comment>
<dbReference type="PROSITE" id="PS50043">
    <property type="entry name" value="HTH_LUXR_2"/>
    <property type="match status" value="1"/>
</dbReference>
<dbReference type="InterPro" id="IPR000792">
    <property type="entry name" value="Tscrpt_reg_LuxR_C"/>
</dbReference>
<protein>
    <recommendedName>
        <fullName evidence="4">HTH luxR-type domain-containing protein</fullName>
    </recommendedName>
</protein>
<evidence type="ECO:0000256" key="3">
    <source>
        <dbReference type="ARBA" id="ARBA00023163"/>
    </source>
</evidence>
<keyword evidence="2" id="KW-0238">DNA-binding</keyword>
<evidence type="ECO:0000256" key="1">
    <source>
        <dbReference type="ARBA" id="ARBA00023015"/>
    </source>
</evidence>
<dbReference type="AlphaFoldDB" id="A0A919P384"/>
<gene>
    <name evidence="5" type="ORF">Cch01nite_15450</name>
</gene>
<dbReference type="SMART" id="SM00421">
    <property type="entry name" value="HTH_LUXR"/>
    <property type="match status" value="1"/>
</dbReference>
<evidence type="ECO:0000313" key="5">
    <source>
        <dbReference type="EMBL" id="GIG20821.1"/>
    </source>
</evidence>
<dbReference type="Gene3D" id="1.10.10.10">
    <property type="entry name" value="Winged helix-like DNA-binding domain superfamily/Winged helix DNA-binding domain"/>
    <property type="match status" value="1"/>
</dbReference>
<feature type="domain" description="HTH luxR-type" evidence="4">
    <location>
        <begin position="35"/>
        <end position="100"/>
    </location>
</feature>
<keyword evidence="1" id="KW-0805">Transcription regulation</keyword>